<organism evidence="2">
    <name type="scientific">Shewanella putrefaciens (strain CN-32 / ATCC BAA-453)</name>
    <dbReference type="NCBI Taxonomy" id="319224"/>
    <lineage>
        <taxon>Bacteria</taxon>
        <taxon>Pseudomonadati</taxon>
        <taxon>Pseudomonadota</taxon>
        <taxon>Gammaproteobacteria</taxon>
        <taxon>Alteromonadales</taxon>
        <taxon>Shewanellaceae</taxon>
        <taxon>Shewanella</taxon>
    </lineage>
</organism>
<accession>A4Y8P8</accession>
<dbReference type="eggNOG" id="ENOG502Z95X">
    <property type="taxonomic scope" value="Bacteria"/>
</dbReference>
<sequence>MAIKSIRIKNLLSFEDFTLENISDINCIIGKNNVGKSNLLKVLDFFYKSLNDEKVIPLPLRSNYSSHGTITITYDTSRLEDVIRGGYNNSNYQKNIYNKLYKSETYSWEDILNRRVKKNSFTLTLKIKKDNSTSWSVDDKEVRSILHRIYPFFSIDTRRMDLYNWKYLWSIVTKLKFINTKNLSRNKIVDFFDENVSSKSNSYRDYVESIREITRTSAYSYEDKLLQYISVGLDGQSFNIDGFELNTQSDGTNSFKFIETFLNLIITLTRREFITPTVFIDEPEIGLHPKRCEDLIQNLNDVYVKFKKADNLWEKGKYRTPYPKIILSTHSPAILKSVIKLFNTPEEHKIYHLTNNAEMTVCSVMNSYFNDKRFLNLFSENEAKLFFSNFILFVEGATEIELFGNKYIKELFPTLRKIDLYETNEVMLKAIRPTNSNLLIPYLVIYDADKMIDVDMRNEKINFLSKEVNLKLITESYKKNYWNSDGRGHYLKLKNIILLEKQKKELTNNKIKFSNFNIKNIINQINNILRKNESTHINHNTIEGCVINEKNIKIFIKWLICEYEEKVKIGCKGNPNTVIDIHRTKPKNKLDINKAFDAIYGKNENSNNIVITGINLNFSEYIKREHFKNLFREFIKRGVNKSDLTIILRMVFEGKSDTLCSKKNNNFKHVGQEVKHLITLTENMLTNKLPYGSSKTGGWVSSFIEFAIQECKSGSHSEADVKSKFSSAFPEIFGIITTISSSIE</sequence>
<dbReference type="EMBL" id="CP000681">
    <property type="protein sequence ID" value="ABP76331.1"/>
    <property type="molecule type" value="Genomic_DNA"/>
</dbReference>
<dbReference type="PANTHER" id="PTHR43581:SF4">
    <property type="entry name" value="ATP_GTP PHOSPHATASE"/>
    <property type="match status" value="1"/>
</dbReference>
<dbReference type="STRING" id="319224.Sputcn32_2610"/>
<dbReference type="InterPro" id="IPR041685">
    <property type="entry name" value="AAA_GajA/Old/RecF-like"/>
</dbReference>
<dbReference type="InterPro" id="IPR051396">
    <property type="entry name" value="Bact_Antivir_Def_Nuclease"/>
</dbReference>
<dbReference type="Gene3D" id="3.40.50.300">
    <property type="entry name" value="P-loop containing nucleotide triphosphate hydrolases"/>
    <property type="match status" value="1"/>
</dbReference>
<dbReference type="SUPFAM" id="SSF52540">
    <property type="entry name" value="P-loop containing nucleoside triphosphate hydrolases"/>
    <property type="match status" value="1"/>
</dbReference>
<evidence type="ECO:0000259" key="1">
    <source>
        <dbReference type="Pfam" id="PF13175"/>
    </source>
</evidence>
<dbReference type="Pfam" id="PF13175">
    <property type="entry name" value="AAA_15"/>
    <property type="match status" value="1"/>
</dbReference>
<name>A4Y8P8_SHEPC</name>
<reference evidence="2" key="1">
    <citation type="submission" date="2007-04" db="EMBL/GenBank/DDBJ databases">
        <title>Complete sequence of Shewanella putrefaciens CN-32.</title>
        <authorList>
            <consortium name="US DOE Joint Genome Institute"/>
            <person name="Copeland A."/>
            <person name="Lucas S."/>
            <person name="Lapidus A."/>
            <person name="Barry K."/>
            <person name="Detter J.C."/>
            <person name="Glavina del Rio T."/>
            <person name="Hammon N."/>
            <person name="Israni S."/>
            <person name="Dalin E."/>
            <person name="Tice H."/>
            <person name="Pitluck S."/>
            <person name="Chain P."/>
            <person name="Malfatti S."/>
            <person name="Shin M."/>
            <person name="Vergez L."/>
            <person name="Schmutz J."/>
            <person name="Larimer F."/>
            <person name="Land M."/>
            <person name="Hauser L."/>
            <person name="Kyrpides N."/>
            <person name="Mikhailova N."/>
            <person name="Romine M.F."/>
            <person name="Fredrickson J."/>
            <person name="Tiedje J."/>
            <person name="Richardson P."/>
        </authorList>
    </citation>
    <scope>NUCLEOTIDE SEQUENCE [LARGE SCALE GENOMIC DNA]</scope>
    <source>
        <strain evidence="2">CN-32</strain>
    </source>
</reference>
<dbReference type="InterPro" id="IPR027417">
    <property type="entry name" value="P-loop_NTPase"/>
</dbReference>
<protein>
    <recommendedName>
        <fullName evidence="1">Endonuclease GajA/Old nuclease/RecF-like AAA domain-containing protein</fullName>
    </recommendedName>
</protein>
<dbReference type="KEGG" id="spc:Sputcn32_2610"/>
<dbReference type="PANTHER" id="PTHR43581">
    <property type="entry name" value="ATP/GTP PHOSPHATASE"/>
    <property type="match status" value="1"/>
</dbReference>
<feature type="domain" description="Endonuclease GajA/Old nuclease/RecF-like AAA" evidence="1">
    <location>
        <begin position="1"/>
        <end position="334"/>
    </location>
</feature>
<proteinExistence type="predicted"/>
<dbReference type="HOGENOM" id="CLU_031176_0_0_6"/>
<dbReference type="NCBIfam" id="NF038234">
    <property type="entry name" value="retron_eff_Eco8"/>
    <property type="match status" value="1"/>
</dbReference>
<evidence type="ECO:0000313" key="2">
    <source>
        <dbReference type="EMBL" id="ABP76331.1"/>
    </source>
</evidence>
<gene>
    <name evidence="2" type="ordered locus">Sputcn32_2610</name>
</gene>
<dbReference type="AlphaFoldDB" id="A4Y8P8"/>